<evidence type="ECO:0000256" key="5">
    <source>
        <dbReference type="ARBA" id="ARBA00022475"/>
    </source>
</evidence>
<feature type="domain" description="RNA polymerase Rpb4/RPC9 core" evidence="14">
    <location>
        <begin position="42"/>
        <end position="160"/>
    </location>
</feature>
<dbReference type="Pfam" id="PF03874">
    <property type="entry name" value="RNA_pol_Rpb4"/>
    <property type="match status" value="1"/>
</dbReference>
<comment type="subunit">
    <text evidence="11">Component of the RNA polymerase III complex consisting of 17 subunits: a ten-subunit horseshoe-shaped catalytic core composed of POLR3A/RPC1, POLR3B/RPC2, POLR1C/RPAC1, POLR1D/RPAC2, POLR3K/RPC10, POLR2E/RPABC1, POLR2F/RPABC2, POLR2H/RPABC3, POLR2K/RPABC4 and POLR2L/RPABC5; a mobile stalk composed of two subunits POLR3H/RPC8 and CRCP/RPC9, protruding from the core and functioning primarily in transcription initiation; and additional subunits homologous to general transcription factors of the RNA polymerase II machinery, POLR3C/RPC3-POLR3F/RPC6-POLR3G/RPC7 heterotrimer required for transcription initiation and POLR3D/RPC4-POLR3E/RPC5 heterodimer involved in both transcription initiation and termination.</text>
</comment>
<dbReference type="OrthoDB" id="1746530at2759"/>
<dbReference type="PANTHER" id="PTHR15561">
    <property type="entry name" value="CALCITONIN GENE-RELATED PEPTIDE-RECEPTOR COMPONENT PROTEIN"/>
    <property type="match status" value="1"/>
</dbReference>
<evidence type="ECO:0000256" key="8">
    <source>
        <dbReference type="ARBA" id="ARBA00023163"/>
    </source>
</evidence>
<dbReference type="InParanoid" id="A0A6L2QB68"/>
<evidence type="ECO:0000256" key="4">
    <source>
        <dbReference type="ARBA" id="ARBA00016672"/>
    </source>
</evidence>
<dbReference type="InterPro" id="IPR006590">
    <property type="entry name" value="RNA_pol_Rpb4/RPC9_core"/>
</dbReference>
<dbReference type="GO" id="GO:0005666">
    <property type="term" value="C:RNA polymerase III complex"/>
    <property type="evidence" value="ECO:0007669"/>
    <property type="project" value="InterPro"/>
</dbReference>
<evidence type="ECO:0000256" key="7">
    <source>
        <dbReference type="ARBA" id="ARBA00023136"/>
    </source>
</evidence>
<keyword evidence="7" id="KW-0472">Membrane</keyword>
<organism evidence="15 16">
    <name type="scientific">Coptotermes formosanus</name>
    <name type="common">Formosan subterranean termite</name>
    <dbReference type="NCBI Taxonomy" id="36987"/>
    <lineage>
        <taxon>Eukaryota</taxon>
        <taxon>Metazoa</taxon>
        <taxon>Ecdysozoa</taxon>
        <taxon>Arthropoda</taxon>
        <taxon>Hexapoda</taxon>
        <taxon>Insecta</taxon>
        <taxon>Pterygota</taxon>
        <taxon>Neoptera</taxon>
        <taxon>Polyneoptera</taxon>
        <taxon>Dictyoptera</taxon>
        <taxon>Blattodea</taxon>
        <taxon>Blattoidea</taxon>
        <taxon>Termitoidae</taxon>
        <taxon>Rhinotermitidae</taxon>
        <taxon>Coptotermes</taxon>
    </lineage>
</organism>
<evidence type="ECO:0000256" key="9">
    <source>
        <dbReference type="ARBA" id="ARBA00023242"/>
    </source>
</evidence>
<evidence type="ECO:0000313" key="15">
    <source>
        <dbReference type="EMBL" id="GFG40278.1"/>
    </source>
</evidence>
<dbReference type="InterPro" id="IPR038846">
    <property type="entry name" value="RPC9"/>
</dbReference>
<dbReference type="InterPro" id="IPR005574">
    <property type="entry name" value="Rpb4/RPC9"/>
</dbReference>
<evidence type="ECO:0000256" key="6">
    <source>
        <dbReference type="ARBA" id="ARBA00022478"/>
    </source>
</evidence>
<comment type="subcellular location">
    <subcellularLocation>
        <location evidence="2">Cell membrane</location>
        <topology evidence="2">Peripheral membrane protein</topology>
        <orientation evidence="2">Cytoplasmic side</orientation>
    </subcellularLocation>
    <subcellularLocation>
        <location evidence="1">Nucleus</location>
    </subcellularLocation>
</comment>
<dbReference type="AlphaFoldDB" id="A0A6L2QB68"/>
<keyword evidence="16" id="KW-1185">Reference proteome</keyword>
<dbReference type="InterPro" id="IPR010997">
    <property type="entry name" value="HRDC-like_sf"/>
</dbReference>
<evidence type="ECO:0000256" key="13">
    <source>
        <dbReference type="ARBA" id="ARBA00073026"/>
    </source>
</evidence>
<keyword evidence="9" id="KW-0539">Nucleus</keyword>
<evidence type="ECO:0000256" key="12">
    <source>
        <dbReference type="ARBA" id="ARBA00045808"/>
    </source>
</evidence>
<dbReference type="Proteomes" id="UP000502823">
    <property type="component" value="Unassembled WGS sequence"/>
</dbReference>
<proteinExistence type="inferred from homology"/>
<keyword evidence="6" id="KW-0240">DNA-directed RNA polymerase</keyword>
<dbReference type="InterPro" id="IPR038324">
    <property type="entry name" value="Rpb4/RPC9_sf"/>
</dbReference>
<protein>
    <recommendedName>
        <fullName evidence="4">DNA-directed RNA polymerase III subunit RPC9</fullName>
    </recommendedName>
    <alternativeName>
        <fullName evidence="13">DNA-directed RNA polymerase III subunit rpc9</fullName>
    </alternativeName>
</protein>
<reference evidence="16" key="1">
    <citation type="submission" date="2020-01" db="EMBL/GenBank/DDBJ databases">
        <title>Draft genome sequence of the Termite Coptotermes fromosanus.</title>
        <authorList>
            <person name="Itakura S."/>
            <person name="Yosikawa Y."/>
            <person name="Umezawa K."/>
        </authorList>
    </citation>
    <scope>NUCLEOTIDE SEQUENCE [LARGE SCALE GENOMIC DNA]</scope>
</reference>
<dbReference type="SUPFAM" id="SSF47819">
    <property type="entry name" value="HRDC-like"/>
    <property type="match status" value="1"/>
</dbReference>
<evidence type="ECO:0000256" key="11">
    <source>
        <dbReference type="ARBA" id="ARBA00044007"/>
    </source>
</evidence>
<comment type="function">
    <text evidence="10">Accessory protein for the calcitonin gene-related peptide (CGRP) receptor. It modulates CGRP responsiveness in a variety of tissues.</text>
</comment>
<evidence type="ECO:0000256" key="2">
    <source>
        <dbReference type="ARBA" id="ARBA00004413"/>
    </source>
</evidence>
<evidence type="ECO:0000259" key="14">
    <source>
        <dbReference type="SMART" id="SM00657"/>
    </source>
</evidence>
<dbReference type="FunFam" id="1.20.1250.40:FF:000002">
    <property type="entry name" value="DNA-directed RNA polymerase III subunit RPC9"/>
    <property type="match status" value="1"/>
</dbReference>
<dbReference type="SMART" id="SM00657">
    <property type="entry name" value="RPOL4c"/>
    <property type="match status" value="1"/>
</dbReference>
<dbReference type="Gene3D" id="1.20.1250.40">
    <property type="match status" value="1"/>
</dbReference>
<accession>A0A6L2QB68</accession>
<comment type="function">
    <text evidence="12">DNA-dependent RNA polymerase catalyzes the transcription of DNA into RNA using the four ribonucleoside triphosphates as substrates. Specific peripheric component of RNA polymerase III (Pol III) which synthesizes small non-coding RNAs including 5S rRNA, snRNAs, tRNAs and miRNAs from at least 500 distinct genomic loci. With POLR3H/RPC8 forms a mobile stalk that protrudes from Pol III core and functions primarily in transcription initiation. Pol III plays a key role in sensing and limiting infection by intracellular bacteria and DNA viruses. Acts as nuclear and cytosolic DNA sensor involved in innate immune response. Can sense non-self dsDNA that serves as template for transcription into dsRNA. The non-self RNA polymerase III transcripts, such as Epstein-Barr virus-encoded RNAs (EBERs) induce type I interferon and NF-kappa-B through the RIG-I pathway.</text>
</comment>
<evidence type="ECO:0000256" key="10">
    <source>
        <dbReference type="ARBA" id="ARBA00043924"/>
    </source>
</evidence>
<evidence type="ECO:0000256" key="3">
    <source>
        <dbReference type="ARBA" id="ARBA00006898"/>
    </source>
</evidence>
<evidence type="ECO:0000313" key="16">
    <source>
        <dbReference type="Proteomes" id="UP000502823"/>
    </source>
</evidence>
<dbReference type="PANTHER" id="PTHR15561:SF0">
    <property type="entry name" value="DNA-DIRECTED RNA POLYMERASE III SUBUNIT RPC9"/>
    <property type="match status" value="1"/>
</dbReference>
<evidence type="ECO:0000256" key="1">
    <source>
        <dbReference type="ARBA" id="ARBA00004123"/>
    </source>
</evidence>
<dbReference type="GO" id="GO:0005886">
    <property type="term" value="C:plasma membrane"/>
    <property type="evidence" value="ECO:0007669"/>
    <property type="project" value="UniProtKB-SubCell"/>
</dbReference>
<keyword evidence="5" id="KW-1003">Cell membrane</keyword>
<dbReference type="GO" id="GO:0006384">
    <property type="term" value="P:transcription initiation at RNA polymerase III promoter"/>
    <property type="evidence" value="ECO:0007669"/>
    <property type="project" value="InterPro"/>
</dbReference>
<dbReference type="GO" id="GO:0000166">
    <property type="term" value="F:nucleotide binding"/>
    <property type="evidence" value="ECO:0007669"/>
    <property type="project" value="InterPro"/>
</dbReference>
<comment type="caution">
    <text evidence="15">The sequence shown here is derived from an EMBL/GenBank/DDBJ whole genome shotgun (WGS) entry which is preliminary data.</text>
</comment>
<keyword evidence="8" id="KW-0804">Transcription</keyword>
<dbReference type="EMBL" id="BLKM01001688">
    <property type="protein sequence ID" value="GFG40278.1"/>
    <property type="molecule type" value="Genomic_DNA"/>
</dbReference>
<name>A0A6L2QB68_COPFO</name>
<comment type="similarity">
    <text evidence="3">Belongs to the eukaryotic RPC9 RNA polymerase subunit family.</text>
</comment>
<gene>
    <name evidence="15" type="ORF">Cfor_12505</name>
</gene>
<sequence>MDEQISQLTESWIQIVNANAAILSNFEVCTFIFNQSTARLYTVHLNNQCCVFKQVFSLLQEVRSQQKRSNTGSQLATITYETIRYLQDTPCSHLSEETVHNFLKALQPFKLTKAEKVMLLNNPPTTPLEIQLMVEESEERLTDEQVEQLLQIVVNCQLAECGPVHS</sequence>